<evidence type="ECO:0000313" key="10">
    <source>
        <dbReference type="Proteomes" id="UP001324634"/>
    </source>
</evidence>
<evidence type="ECO:0000256" key="3">
    <source>
        <dbReference type="ARBA" id="ARBA00022768"/>
    </source>
</evidence>
<evidence type="ECO:0000313" key="9">
    <source>
        <dbReference type="EMBL" id="WPU65639.1"/>
    </source>
</evidence>
<comment type="function">
    <text evidence="5 6">Associates with the EF-Tu.GDP complex and induces the exchange of GDP to GTP. It remains bound to the aminoacyl-tRNA.EF-Tu.GTP complex up to the GTP hydrolysis stage on the ribosome.</text>
</comment>
<proteinExistence type="inferred from homology"/>
<sequence length="305" mass="32769">MAYTAADVKNLRETTGAGMMDCKKALDETGDFQKAVDYLRAKGLAAAAKKQSRIAAEGVIAAVVTGKVGALVEVNCETDFVAKNDEFQKFATNAAALAVETQLSNVDQFLTAKSSNGLTIKDNISELTIKIGEKIDVRRVEVMKLEGNGMIGSYVHSGKIGVLCRVESDKDVNGNEAFQTLVKDLCMQIAAANPQFLNASEIDETYKAKEAEIYAAQLKEQGKPEAMIPNIVKGKLAKLASEVCLYEQSFVKDPDTTIGKLIEATGKTAGASIKVTKFIKLNLGEGIEKKSENFAEEIAKLTGKN</sequence>
<dbReference type="RefSeq" id="WP_321396514.1">
    <property type="nucleotide sequence ID" value="NZ_CP139487.1"/>
</dbReference>
<protein>
    <recommendedName>
        <fullName evidence="2 5">Elongation factor Ts</fullName>
        <shortName evidence="5">EF-Ts</shortName>
    </recommendedName>
</protein>
<dbReference type="KEGG" id="psti:SOO65_02670"/>
<dbReference type="SUPFAM" id="SSF46934">
    <property type="entry name" value="UBA-like"/>
    <property type="match status" value="1"/>
</dbReference>
<dbReference type="Pfam" id="PF00889">
    <property type="entry name" value="EF_TS"/>
    <property type="match status" value="1"/>
</dbReference>
<accession>A0AAX4HQQ9</accession>
<dbReference type="InterPro" id="IPR009060">
    <property type="entry name" value="UBA-like_sf"/>
</dbReference>
<dbReference type="Gene3D" id="1.10.286.20">
    <property type="match status" value="1"/>
</dbReference>
<dbReference type="InterPro" id="IPR001816">
    <property type="entry name" value="Transl_elong_EFTs/EF1B"/>
</dbReference>
<dbReference type="PANTHER" id="PTHR11741:SF0">
    <property type="entry name" value="ELONGATION FACTOR TS, MITOCHONDRIAL"/>
    <property type="match status" value="1"/>
</dbReference>
<comment type="similarity">
    <text evidence="1 5 6">Belongs to the EF-Ts family.</text>
</comment>
<evidence type="ECO:0000256" key="1">
    <source>
        <dbReference type="ARBA" id="ARBA00005532"/>
    </source>
</evidence>
<dbReference type="InterPro" id="IPR018101">
    <property type="entry name" value="Transl_elong_Ts_CS"/>
</dbReference>
<evidence type="ECO:0000256" key="4">
    <source>
        <dbReference type="ARBA" id="ARBA00022917"/>
    </source>
</evidence>
<keyword evidence="5" id="KW-0963">Cytoplasm</keyword>
<dbReference type="NCBIfam" id="TIGR00116">
    <property type="entry name" value="tsf"/>
    <property type="match status" value="1"/>
</dbReference>
<dbReference type="GO" id="GO:0005737">
    <property type="term" value="C:cytoplasm"/>
    <property type="evidence" value="ECO:0007669"/>
    <property type="project" value="UniProtKB-SubCell"/>
</dbReference>
<keyword evidence="3 5" id="KW-0251">Elongation factor</keyword>
<dbReference type="InterPro" id="IPR014039">
    <property type="entry name" value="Transl_elong_EFTs/EF1B_dimer"/>
</dbReference>
<evidence type="ECO:0000256" key="7">
    <source>
        <dbReference type="RuleBase" id="RU000643"/>
    </source>
</evidence>
<name>A0AAX4HQQ9_9BACT</name>
<keyword evidence="10" id="KW-1185">Reference proteome</keyword>
<dbReference type="InterPro" id="IPR036402">
    <property type="entry name" value="EF-Ts_dimer_sf"/>
</dbReference>
<evidence type="ECO:0000256" key="6">
    <source>
        <dbReference type="RuleBase" id="RU000642"/>
    </source>
</evidence>
<feature type="region of interest" description="Involved in Mg(2+) ion dislocation from EF-Tu" evidence="5">
    <location>
        <begin position="78"/>
        <end position="81"/>
    </location>
</feature>
<feature type="domain" description="Translation elongation factor EFTs/EF1B dimerisation" evidence="8">
    <location>
        <begin position="69"/>
        <end position="285"/>
    </location>
</feature>
<dbReference type="AlphaFoldDB" id="A0AAX4HQQ9"/>
<evidence type="ECO:0000256" key="2">
    <source>
        <dbReference type="ARBA" id="ARBA00016956"/>
    </source>
</evidence>
<dbReference type="PROSITE" id="PS01127">
    <property type="entry name" value="EF_TS_2"/>
    <property type="match status" value="1"/>
</dbReference>
<comment type="subcellular location">
    <subcellularLocation>
        <location evidence="5 7">Cytoplasm</location>
    </subcellularLocation>
</comment>
<evidence type="ECO:0000259" key="8">
    <source>
        <dbReference type="Pfam" id="PF00889"/>
    </source>
</evidence>
<dbReference type="Gene3D" id="3.30.479.20">
    <property type="entry name" value="Elongation factor Ts, dimerisation domain"/>
    <property type="match status" value="2"/>
</dbReference>
<dbReference type="PROSITE" id="PS01126">
    <property type="entry name" value="EF_TS_1"/>
    <property type="match status" value="1"/>
</dbReference>
<dbReference type="EMBL" id="CP139487">
    <property type="protein sequence ID" value="WPU65639.1"/>
    <property type="molecule type" value="Genomic_DNA"/>
</dbReference>
<keyword evidence="4 5" id="KW-0648">Protein biosynthesis</keyword>
<dbReference type="Gene3D" id="1.10.8.10">
    <property type="entry name" value="DNA helicase RuvA subunit, C-terminal domain"/>
    <property type="match status" value="1"/>
</dbReference>
<reference evidence="9 10" key="1">
    <citation type="submission" date="2023-11" db="EMBL/GenBank/DDBJ databases">
        <title>Peredibacter starrii A3.12.</title>
        <authorList>
            <person name="Mitchell R.J."/>
        </authorList>
    </citation>
    <scope>NUCLEOTIDE SEQUENCE [LARGE SCALE GENOMIC DNA]</scope>
    <source>
        <strain evidence="9 10">A3.12</strain>
    </source>
</reference>
<dbReference type="GO" id="GO:0003746">
    <property type="term" value="F:translation elongation factor activity"/>
    <property type="evidence" value="ECO:0007669"/>
    <property type="project" value="UniProtKB-UniRule"/>
</dbReference>
<evidence type="ECO:0000256" key="5">
    <source>
        <dbReference type="HAMAP-Rule" id="MF_00050"/>
    </source>
</evidence>
<gene>
    <name evidence="5 9" type="primary">tsf</name>
    <name evidence="9" type="ORF">SOO65_02670</name>
</gene>
<organism evidence="9 10">
    <name type="scientific">Peredibacter starrii</name>
    <dbReference type="NCBI Taxonomy" id="28202"/>
    <lineage>
        <taxon>Bacteria</taxon>
        <taxon>Pseudomonadati</taxon>
        <taxon>Bdellovibrionota</taxon>
        <taxon>Bacteriovoracia</taxon>
        <taxon>Bacteriovoracales</taxon>
        <taxon>Bacteriovoracaceae</taxon>
        <taxon>Peredibacter</taxon>
    </lineage>
</organism>
<dbReference type="CDD" id="cd14275">
    <property type="entry name" value="UBA_EF-Ts"/>
    <property type="match status" value="1"/>
</dbReference>
<dbReference type="SUPFAM" id="SSF54713">
    <property type="entry name" value="Elongation factor Ts (EF-Ts), dimerisation domain"/>
    <property type="match status" value="2"/>
</dbReference>
<dbReference type="FunFam" id="1.10.8.10:FF:000001">
    <property type="entry name" value="Elongation factor Ts"/>
    <property type="match status" value="1"/>
</dbReference>
<dbReference type="HAMAP" id="MF_00050">
    <property type="entry name" value="EF_Ts"/>
    <property type="match status" value="1"/>
</dbReference>
<dbReference type="Proteomes" id="UP001324634">
    <property type="component" value="Chromosome"/>
</dbReference>
<dbReference type="PANTHER" id="PTHR11741">
    <property type="entry name" value="ELONGATION FACTOR TS"/>
    <property type="match status" value="1"/>
</dbReference>